<feature type="domain" description="MutL C-terminal dimerisation" evidence="5">
    <location>
        <begin position="381"/>
        <end position="503"/>
    </location>
</feature>
<gene>
    <name evidence="4" type="primary">mutL</name>
    <name evidence="7" type="ORF">CUN59_12360</name>
</gene>
<name>A0A2S6CTF8_9CYAN</name>
<reference evidence="7 8" key="1">
    <citation type="submission" date="2018-02" db="EMBL/GenBank/DDBJ databases">
        <title>Discovery of a pederin family compound in a non-symbiotic bloom-forming cyanobacterium.</title>
        <authorList>
            <person name="Kust A."/>
            <person name="Mares J."/>
            <person name="Jokela J."/>
            <person name="Urajova P."/>
            <person name="Hajek J."/>
            <person name="Saurav K."/>
            <person name="Voracova K."/>
            <person name="Fewer D.P."/>
            <person name="Haapaniemi E."/>
            <person name="Permi P."/>
            <person name="Rehakova K."/>
            <person name="Sivonen K."/>
            <person name="Hrouzek P."/>
        </authorList>
    </citation>
    <scope>NUCLEOTIDE SEQUENCE [LARGE SCALE GENOMIC DNA]</scope>
    <source>
        <strain evidence="7 8">CHARLIE-1</strain>
    </source>
</reference>
<keyword evidence="7" id="KW-0540">Nuclease</keyword>
<proteinExistence type="inferred from homology"/>
<evidence type="ECO:0000259" key="5">
    <source>
        <dbReference type="SMART" id="SM00853"/>
    </source>
</evidence>
<evidence type="ECO:0000313" key="7">
    <source>
        <dbReference type="EMBL" id="PPJ63054.1"/>
    </source>
</evidence>
<dbReference type="Pfam" id="PF01119">
    <property type="entry name" value="DNA_mis_repair"/>
    <property type="match status" value="1"/>
</dbReference>
<evidence type="ECO:0000256" key="1">
    <source>
        <dbReference type="ARBA" id="ARBA00006082"/>
    </source>
</evidence>
<dbReference type="NCBIfam" id="NF000951">
    <property type="entry name" value="PRK00095.2-1"/>
    <property type="match status" value="1"/>
</dbReference>
<keyword evidence="3 4" id="KW-0234">DNA repair</keyword>
<evidence type="ECO:0000259" key="6">
    <source>
        <dbReference type="SMART" id="SM01340"/>
    </source>
</evidence>
<evidence type="ECO:0000256" key="2">
    <source>
        <dbReference type="ARBA" id="ARBA00022763"/>
    </source>
</evidence>
<protein>
    <recommendedName>
        <fullName evidence="4">DNA mismatch repair protein MutL</fullName>
    </recommendedName>
</protein>
<dbReference type="GO" id="GO:0032300">
    <property type="term" value="C:mismatch repair complex"/>
    <property type="evidence" value="ECO:0007669"/>
    <property type="project" value="InterPro"/>
</dbReference>
<dbReference type="GO" id="GO:0005524">
    <property type="term" value="F:ATP binding"/>
    <property type="evidence" value="ECO:0007669"/>
    <property type="project" value="InterPro"/>
</dbReference>
<dbReference type="PROSITE" id="PS00058">
    <property type="entry name" value="DNA_MISMATCH_REPAIR_1"/>
    <property type="match status" value="1"/>
</dbReference>
<comment type="caution">
    <text evidence="7">The sequence shown here is derived from an EMBL/GenBank/DDBJ whole genome shotgun (WGS) entry which is preliminary data.</text>
</comment>
<dbReference type="InterPro" id="IPR020667">
    <property type="entry name" value="DNA_mismatch_repair_MutL"/>
</dbReference>
<dbReference type="Pfam" id="PF08676">
    <property type="entry name" value="MutL_C"/>
    <property type="match status" value="1"/>
</dbReference>
<comment type="similarity">
    <text evidence="1 4">Belongs to the DNA mismatch repair MutL/HexB family.</text>
</comment>
<keyword evidence="7" id="KW-0378">Hydrolase</keyword>
<dbReference type="InterPro" id="IPR013507">
    <property type="entry name" value="DNA_mismatch_S5_2-like"/>
</dbReference>
<dbReference type="InterPro" id="IPR014790">
    <property type="entry name" value="MutL_C"/>
</dbReference>
<dbReference type="GO" id="GO:0030983">
    <property type="term" value="F:mismatched DNA binding"/>
    <property type="evidence" value="ECO:0007669"/>
    <property type="project" value="InterPro"/>
</dbReference>
<dbReference type="HAMAP" id="MF_00149">
    <property type="entry name" value="DNA_mis_repair"/>
    <property type="match status" value="1"/>
</dbReference>
<dbReference type="InterPro" id="IPR020568">
    <property type="entry name" value="Ribosomal_Su5_D2-typ_SF"/>
</dbReference>
<dbReference type="EMBL" id="PGEM01000083">
    <property type="protein sequence ID" value="PPJ63054.1"/>
    <property type="molecule type" value="Genomic_DNA"/>
</dbReference>
<dbReference type="GO" id="GO:0140664">
    <property type="term" value="F:ATP-dependent DNA damage sensor activity"/>
    <property type="evidence" value="ECO:0007669"/>
    <property type="project" value="InterPro"/>
</dbReference>
<dbReference type="GO" id="GO:0006298">
    <property type="term" value="P:mismatch repair"/>
    <property type="evidence" value="ECO:0007669"/>
    <property type="project" value="UniProtKB-UniRule"/>
</dbReference>
<dbReference type="Gene3D" id="3.30.1370.100">
    <property type="entry name" value="MutL, C-terminal domain, regulatory subdomain"/>
    <property type="match status" value="1"/>
</dbReference>
<dbReference type="SMART" id="SM00853">
    <property type="entry name" value="MutL_C"/>
    <property type="match status" value="1"/>
</dbReference>
<keyword evidence="2 4" id="KW-0227">DNA damage</keyword>
<dbReference type="CDD" id="cd16926">
    <property type="entry name" value="HATPase_MutL-MLH-PMS-like"/>
    <property type="match status" value="1"/>
</dbReference>
<dbReference type="Gene3D" id="3.30.230.10">
    <property type="match status" value="1"/>
</dbReference>
<dbReference type="CDD" id="cd00782">
    <property type="entry name" value="MutL_Trans"/>
    <property type="match status" value="1"/>
</dbReference>
<dbReference type="SUPFAM" id="SSF55874">
    <property type="entry name" value="ATPase domain of HSP90 chaperone/DNA topoisomerase II/histidine kinase"/>
    <property type="match status" value="1"/>
</dbReference>
<dbReference type="PANTHER" id="PTHR10073">
    <property type="entry name" value="DNA MISMATCH REPAIR PROTEIN MLH, PMS, MUTL"/>
    <property type="match status" value="1"/>
</dbReference>
<dbReference type="InterPro" id="IPR042121">
    <property type="entry name" value="MutL_C_regsub"/>
</dbReference>
<accession>A0A2S6CTF8</accession>
<feature type="domain" description="DNA mismatch repair protein S5" evidence="6">
    <location>
        <begin position="214"/>
        <end position="332"/>
    </location>
</feature>
<dbReference type="Gene3D" id="3.30.1540.20">
    <property type="entry name" value="MutL, C-terminal domain, dimerisation subdomain"/>
    <property type="match status" value="1"/>
</dbReference>
<dbReference type="Pfam" id="PF13589">
    <property type="entry name" value="HATPase_c_3"/>
    <property type="match status" value="1"/>
</dbReference>
<comment type="function">
    <text evidence="4">This protein is involved in the repair of mismatches in DNA. It is required for dam-dependent methyl-directed DNA mismatch repair. May act as a 'molecular matchmaker', a protein that promotes the formation of a stable complex between two or more DNA-binding proteins in an ATP-dependent manner without itself being part of a final effector complex.</text>
</comment>
<keyword evidence="8" id="KW-1185">Reference proteome</keyword>
<dbReference type="OrthoDB" id="9763467at2"/>
<dbReference type="GO" id="GO:0016887">
    <property type="term" value="F:ATP hydrolysis activity"/>
    <property type="evidence" value="ECO:0007669"/>
    <property type="project" value="InterPro"/>
</dbReference>
<dbReference type="InterPro" id="IPR014762">
    <property type="entry name" value="DNA_mismatch_repair_CS"/>
</dbReference>
<dbReference type="InterPro" id="IPR037198">
    <property type="entry name" value="MutL_C_sf"/>
</dbReference>
<dbReference type="SMART" id="SM01340">
    <property type="entry name" value="DNA_mis_repair"/>
    <property type="match status" value="1"/>
</dbReference>
<dbReference type="InterPro" id="IPR014721">
    <property type="entry name" value="Ribsml_uS5_D2-typ_fold_subgr"/>
</dbReference>
<evidence type="ECO:0000256" key="4">
    <source>
        <dbReference type="HAMAP-Rule" id="MF_00149"/>
    </source>
</evidence>
<dbReference type="NCBIfam" id="TIGR00585">
    <property type="entry name" value="mutl"/>
    <property type="match status" value="1"/>
</dbReference>
<dbReference type="AlphaFoldDB" id="A0A2S6CTF8"/>
<evidence type="ECO:0000313" key="8">
    <source>
        <dbReference type="Proteomes" id="UP000239589"/>
    </source>
</evidence>
<dbReference type="InterPro" id="IPR042120">
    <property type="entry name" value="MutL_C_dimsub"/>
</dbReference>
<dbReference type="FunFam" id="3.30.565.10:FF:000003">
    <property type="entry name" value="DNA mismatch repair endonuclease MutL"/>
    <property type="match status" value="1"/>
</dbReference>
<dbReference type="Gene3D" id="3.30.565.10">
    <property type="entry name" value="Histidine kinase-like ATPase, C-terminal domain"/>
    <property type="match status" value="1"/>
</dbReference>
<dbReference type="SUPFAM" id="SSF118116">
    <property type="entry name" value="DNA mismatch repair protein MutL"/>
    <property type="match status" value="1"/>
</dbReference>
<dbReference type="InterPro" id="IPR038973">
    <property type="entry name" value="MutL/Mlh/Pms-like"/>
</dbReference>
<dbReference type="Proteomes" id="UP000239589">
    <property type="component" value="Unassembled WGS sequence"/>
</dbReference>
<dbReference type="InterPro" id="IPR002099">
    <property type="entry name" value="MutL/Mlh/PMS"/>
</dbReference>
<dbReference type="PANTHER" id="PTHR10073:SF12">
    <property type="entry name" value="DNA MISMATCH REPAIR PROTEIN MLH1"/>
    <property type="match status" value="1"/>
</dbReference>
<dbReference type="InterPro" id="IPR036890">
    <property type="entry name" value="HATPase_C_sf"/>
</dbReference>
<dbReference type="SUPFAM" id="SSF54211">
    <property type="entry name" value="Ribosomal protein S5 domain 2-like"/>
    <property type="match status" value="1"/>
</dbReference>
<dbReference type="RefSeq" id="WP_104388130.1">
    <property type="nucleotide sequence ID" value="NZ_PGEM01000083.1"/>
</dbReference>
<sequence length="555" mass="62225">MTSTIQALPTEVVYLITAGEVIDSLVAVVRELVENSLDAGATRIVVSLWPQQWRVGVADNGCGMNLDDLQQAATAHSTSKIHSRADLWKISSLGFRGEALHSLTTLADLEILSRPIGGTEGWRVVYNHQGEVNQVDLVAIAPGTVVTVNNLFANCEARRQGLPPTNQQLKAVQGIIQQIALCHPHVNYQVWQNDKEWFTICPAQTGGQLIPQILSQVRQSDLHEVNLPISNLPNSALNLVIGLPDRCHRHRPDWVKVAINGRMIKSPELEQTILSAFHKTLPRDRYPVCFLHLTIAPEQINWNRNPAKTEIYLHEMPFWQEKITEAINQSLRISDPNIKESVHTTRVSNLLKVGESKGEYNFNSQTSSNSPDPDNDTSLKAVAQVSNTYIVAEHSGGMWLVEQHIAHERVLYEQLCDHWQLIAVEPPIILYQLSPAQVSQLERIGLDIEPFGEKLWAVRNVPAMLKEREDCAEAILELSWGGDLQTAQVAVACRSAIRNGTKMTLPEMQTLLNNWQRTRNPRTCPHGRPIYLSLAESTLARFFRRNWVIGKSHGI</sequence>
<evidence type="ECO:0000256" key="3">
    <source>
        <dbReference type="ARBA" id="ARBA00023204"/>
    </source>
</evidence>
<organism evidence="7 8">
    <name type="scientific">Cuspidothrix issatschenkoi CHARLIE-1</name>
    <dbReference type="NCBI Taxonomy" id="2052836"/>
    <lineage>
        <taxon>Bacteria</taxon>
        <taxon>Bacillati</taxon>
        <taxon>Cyanobacteriota</taxon>
        <taxon>Cyanophyceae</taxon>
        <taxon>Nostocales</taxon>
        <taxon>Aphanizomenonaceae</taxon>
        <taxon>Cuspidothrix</taxon>
    </lineage>
</organism>
<dbReference type="GO" id="GO:0004519">
    <property type="term" value="F:endonuclease activity"/>
    <property type="evidence" value="ECO:0007669"/>
    <property type="project" value="UniProtKB-KW"/>
</dbReference>
<keyword evidence="7" id="KW-0255">Endonuclease</keyword>